<keyword evidence="3" id="KW-0560">Oxidoreductase</keyword>
<dbReference type="InterPro" id="IPR036396">
    <property type="entry name" value="Cyt_P450_sf"/>
</dbReference>
<dbReference type="PANTHER" id="PTHR24305:SF166">
    <property type="entry name" value="CYTOCHROME P450 12A4, MITOCHONDRIAL-RELATED"/>
    <property type="match status" value="1"/>
</dbReference>
<gene>
    <name evidence="5" type="ORF">GCM10009787_36250</name>
</gene>
<dbReference type="RefSeq" id="WP_346163056.1">
    <property type="nucleotide sequence ID" value="NZ_BAAAOQ010000011.1"/>
</dbReference>
<dbReference type="Pfam" id="PF00067">
    <property type="entry name" value="p450"/>
    <property type="match status" value="1"/>
</dbReference>
<dbReference type="Gene3D" id="1.10.630.10">
    <property type="entry name" value="Cytochrome P450"/>
    <property type="match status" value="1"/>
</dbReference>
<organism evidence="5 6">
    <name type="scientific">Streptomyces bangladeshensis</name>
    <dbReference type="NCBI Taxonomy" id="295352"/>
    <lineage>
        <taxon>Bacteria</taxon>
        <taxon>Bacillati</taxon>
        <taxon>Actinomycetota</taxon>
        <taxon>Actinomycetes</taxon>
        <taxon>Kitasatosporales</taxon>
        <taxon>Streptomycetaceae</taxon>
        <taxon>Streptomyces</taxon>
    </lineage>
</organism>
<dbReference type="InterPro" id="IPR001128">
    <property type="entry name" value="Cyt_P450"/>
</dbReference>
<dbReference type="PRINTS" id="PR00385">
    <property type="entry name" value="P450"/>
</dbReference>
<dbReference type="InterPro" id="IPR050121">
    <property type="entry name" value="Cytochrome_P450_monoxygenase"/>
</dbReference>
<dbReference type="Proteomes" id="UP001501391">
    <property type="component" value="Unassembled WGS sequence"/>
</dbReference>
<keyword evidence="3" id="KW-0408">Iron</keyword>
<dbReference type="PANTHER" id="PTHR24305">
    <property type="entry name" value="CYTOCHROME P450"/>
    <property type="match status" value="1"/>
</dbReference>
<feature type="region of interest" description="Disordered" evidence="4">
    <location>
        <begin position="1"/>
        <end position="44"/>
    </location>
</feature>
<dbReference type="PROSITE" id="PS00086">
    <property type="entry name" value="CYTOCHROME_P450"/>
    <property type="match status" value="1"/>
</dbReference>
<comment type="similarity">
    <text evidence="2 3">Belongs to the cytochrome P450 family.</text>
</comment>
<comment type="caution">
    <text evidence="5">The sequence shown here is derived from an EMBL/GenBank/DDBJ whole genome shotgun (WGS) entry which is preliminary data.</text>
</comment>
<evidence type="ECO:0000256" key="1">
    <source>
        <dbReference type="ARBA" id="ARBA00001971"/>
    </source>
</evidence>
<dbReference type="EMBL" id="BAAAOQ010000011">
    <property type="protein sequence ID" value="GAA2197501.1"/>
    <property type="molecule type" value="Genomic_DNA"/>
</dbReference>
<name>A0ABN3BKS9_9ACTN</name>
<reference evidence="5 6" key="1">
    <citation type="journal article" date="2019" name="Int. J. Syst. Evol. Microbiol.">
        <title>The Global Catalogue of Microorganisms (GCM) 10K type strain sequencing project: providing services to taxonomists for standard genome sequencing and annotation.</title>
        <authorList>
            <consortium name="The Broad Institute Genomics Platform"/>
            <consortium name="The Broad Institute Genome Sequencing Center for Infectious Disease"/>
            <person name="Wu L."/>
            <person name="Ma J."/>
        </authorList>
    </citation>
    <scope>NUCLEOTIDE SEQUENCE [LARGE SCALE GENOMIC DNA]</scope>
    <source>
        <strain evidence="5 6">JCM 14924</strain>
    </source>
</reference>
<dbReference type="InterPro" id="IPR017972">
    <property type="entry name" value="Cyt_P450_CS"/>
</dbReference>
<sequence>MSTSAQHTSPRRPATARERLARSASISKMPITEPMDRMPPGPSESVARQTVRFRRSRQHYLTQMHDRYGDMVTLRVVPGGPFVLLRDPEHIKEVFRGAPDVFHAGEGNSLLVPIVGRHSVLTLDAPEHRPARKRMMPPFHHERISQLVVAMQELAEREALSWPVGRPVRLLDRAYALTLDIMVRVVFGVDDPGRAAELGAALRKVADIGLSDILVWIRPGLGRVWPWTKVVSGLERADELIYAEIARRRTDPRRSERTDVLSMLLEGEPDDEVVRDEVMTLLVAGHETTAVALAWLFERLVRHPRVLARVREGLDEPKDPYRTAVFKEALRVRPVIHNVARRLTEPIELGGYRLPAGVSVLPSIGAVQCDPRLWGPDARLFRPERWLEGTPPQNAWIPFGGGARRCLGATFAQVEVETVLAAVLRAVELRAVDPGDEGSAMNHITMIPKRGARVSVVRRLLP</sequence>
<dbReference type="SUPFAM" id="SSF48264">
    <property type="entry name" value="Cytochrome P450"/>
    <property type="match status" value="1"/>
</dbReference>
<keyword evidence="6" id="KW-1185">Reference proteome</keyword>
<dbReference type="PRINTS" id="PR00463">
    <property type="entry name" value="EP450I"/>
</dbReference>
<evidence type="ECO:0000313" key="5">
    <source>
        <dbReference type="EMBL" id="GAA2197501.1"/>
    </source>
</evidence>
<keyword evidence="3" id="KW-0503">Monooxygenase</keyword>
<protein>
    <submittedName>
        <fullName evidence="5">Cytochrome P450</fullName>
    </submittedName>
</protein>
<keyword evidence="3" id="KW-0479">Metal-binding</keyword>
<dbReference type="CDD" id="cd11053">
    <property type="entry name" value="CYP110-like"/>
    <property type="match status" value="1"/>
</dbReference>
<comment type="cofactor">
    <cofactor evidence="1">
        <name>heme</name>
        <dbReference type="ChEBI" id="CHEBI:30413"/>
    </cofactor>
</comment>
<dbReference type="InterPro" id="IPR002401">
    <property type="entry name" value="Cyt_P450_E_grp-I"/>
</dbReference>
<evidence type="ECO:0000256" key="2">
    <source>
        <dbReference type="ARBA" id="ARBA00010617"/>
    </source>
</evidence>
<evidence type="ECO:0000313" key="6">
    <source>
        <dbReference type="Proteomes" id="UP001501391"/>
    </source>
</evidence>
<evidence type="ECO:0000256" key="4">
    <source>
        <dbReference type="SAM" id="MobiDB-lite"/>
    </source>
</evidence>
<accession>A0ABN3BKS9</accession>
<keyword evidence="3" id="KW-0349">Heme</keyword>
<evidence type="ECO:0000256" key="3">
    <source>
        <dbReference type="RuleBase" id="RU000461"/>
    </source>
</evidence>
<proteinExistence type="inferred from homology"/>